<feature type="region of interest" description="Disordered" evidence="1">
    <location>
        <begin position="186"/>
        <end position="270"/>
    </location>
</feature>
<dbReference type="EMBL" id="JBHSZO010000005">
    <property type="protein sequence ID" value="MFC7217581.1"/>
    <property type="molecule type" value="Genomic_DNA"/>
</dbReference>
<evidence type="ECO:0000256" key="2">
    <source>
        <dbReference type="SAM" id="Phobius"/>
    </source>
</evidence>
<sequence>MINESRFGLLRALMIPGSLALMALAATPAAAEPVNTGLQLTKTVARYTDEHGKEKVHYTIKLQNTTATPAAGVRLDEDLSGLLDDATVVHNPTAPHGALATTDTGFAWTGGIGPGKSVDIKFAVLPKADGGTYENTATVAWKGRTSAPCDSSYTVKSGTAPSGCMVWLDAPGTAGVHSSQLNQAAAPAAPAAPAPAAPAAPAPAAPAPAADPAPTAEVPDPREAEVELTCLPGAAGTAGRPDADCPVRPPHTGGGGAAEELAAAQAGDSPATTAIAATLAAASLATGAAVVVRRRRTRA</sequence>
<feature type="chain" id="PRO_5047108053" description="DUF7927 domain-containing protein" evidence="3">
    <location>
        <begin position="32"/>
        <end position="299"/>
    </location>
</feature>
<accession>A0ABW2GDW4</accession>
<keyword evidence="2" id="KW-1133">Transmembrane helix</keyword>
<feature type="transmembrane region" description="Helical" evidence="2">
    <location>
        <begin position="274"/>
        <end position="292"/>
    </location>
</feature>
<keyword evidence="6" id="KW-1185">Reference proteome</keyword>
<dbReference type="InterPro" id="IPR057687">
    <property type="entry name" value="DUF7927"/>
</dbReference>
<gene>
    <name evidence="5" type="ORF">ACFQLX_05240</name>
</gene>
<reference evidence="6" key="1">
    <citation type="journal article" date="2019" name="Int. J. Syst. Evol. Microbiol.">
        <title>The Global Catalogue of Microorganisms (GCM) 10K type strain sequencing project: providing services to taxonomists for standard genome sequencing and annotation.</title>
        <authorList>
            <consortium name="The Broad Institute Genomics Platform"/>
            <consortium name="The Broad Institute Genome Sequencing Center for Infectious Disease"/>
            <person name="Wu L."/>
            <person name="Ma J."/>
        </authorList>
    </citation>
    <scope>NUCLEOTIDE SEQUENCE [LARGE SCALE GENOMIC DNA]</scope>
    <source>
        <strain evidence="6">CGMCC 1.13681</strain>
    </source>
</reference>
<proteinExistence type="predicted"/>
<evidence type="ECO:0000259" key="4">
    <source>
        <dbReference type="Pfam" id="PF25549"/>
    </source>
</evidence>
<keyword evidence="3" id="KW-0732">Signal</keyword>
<comment type="caution">
    <text evidence="5">The sequence shown here is derived from an EMBL/GenBank/DDBJ whole genome shotgun (WGS) entry which is preliminary data.</text>
</comment>
<dbReference type="RefSeq" id="WP_386412433.1">
    <property type="nucleotide sequence ID" value="NZ_JBHSZO010000005.1"/>
</dbReference>
<name>A0ABW2GDW4_9ACTN</name>
<organism evidence="5 6">
    <name type="scientific">Streptomyces polyrhachis</name>
    <dbReference type="NCBI Taxonomy" id="1282885"/>
    <lineage>
        <taxon>Bacteria</taxon>
        <taxon>Bacillati</taxon>
        <taxon>Actinomycetota</taxon>
        <taxon>Actinomycetes</taxon>
        <taxon>Kitasatosporales</taxon>
        <taxon>Streptomycetaceae</taxon>
        <taxon>Streptomyces</taxon>
    </lineage>
</organism>
<keyword evidence="2" id="KW-0472">Membrane</keyword>
<evidence type="ECO:0000313" key="6">
    <source>
        <dbReference type="Proteomes" id="UP001596413"/>
    </source>
</evidence>
<evidence type="ECO:0000256" key="3">
    <source>
        <dbReference type="SAM" id="SignalP"/>
    </source>
</evidence>
<feature type="compositionally biased region" description="Low complexity" evidence="1">
    <location>
        <begin position="258"/>
        <end position="270"/>
    </location>
</feature>
<dbReference type="Proteomes" id="UP001596413">
    <property type="component" value="Unassembled WGS sequence"/>
</dbReference>
<keyword evidence="2" id="KW-0812">Transmembrane</keyword>
<feature type="signal peptide" evidence="3">
    <location>
        <begin position="1"/>
        <end position="31"/>
    </location>
</feature>
<dbReference type="Pfam" id="PF25549">
    <property type="entry name" value="DUF7927"/>
    <property type="match status" value="1"/>
</dbReference>
<evidence type="ECO:0000313" key="5">
    <source>
        <dbReference type="EMBL" id="MFC7217581.1"/>
    </source>
</evidence>
<evidence type="ECO:0000256" key="1">
    <source>
        <dbReference type="SAM" id="MobiDB-lite"/>
    </source>
</evidence>
<protein>
    <recommendedName>
        <fullName evidence="4">DUF7927 domain-containing protein</fullName>
    </recommendedName>
</protein>
<feature type="compositionally biased region" description="Pro residues" evidence="1">
    <location>
        <begin position="190"/>
        <end position="211"/>
    </location>
</feature>
<feature type="domain" description="DUF7927" evidence="4">
    <location>
        <begin position="54"/>
        <end position="138"/>
    </location>
</feature>